<sequence length="99" mass="10866">MREHVTGFLGFIRERGVAGLAIGFIFGGAAQNLVKALMEDLINPLLAYFGGVQTIADFSIGAFRVGDFISVLINFLILCLVVYMIFKILRLESLDKPKA</sequence>
<reference evidence="2 3" key="1">
    <citation type="journal article" date="2015" name="Nature">
        <title>rRNA introns, odd ribosomes, and small enigmatic genomes across a large radiation of phyla.</title>
        <authorList>
            <person name="Brown C.T."/>
            <person name="Hug L.A."/>
            <person name="Thomas B.C."/>
            <person name="Sharon I."/>
            <person name="Castelle C.J."/>
            <person name="Singh A."/>
            <person name="Wilkins M.J."/>
            <person name="Williams K.H."/>
            <person name="Banfield J.F."/>
        </authorList>
    </citation>
    <scope>NUCLEOTIDE SEQUENCE [LARGE SCALE GENOMIC DNA]</scope>
</reference>
<keyword evidence="1" id="KW-0472">Membrane</keyword>
<keyword evidence="1" id="KW-0812">Transmembrane</keyword>
<dbReference type="Proteomes" id="UP000034273">
    <property type="component" value="Unassembled WGS sequence"/>
</dbReference>
<protein>
    <submittedName>
        <fullName evidence="2">Large-conductance mechanosensitive channel</fullName>
    </submittedName>
</protein>
<dbReference type="EMBL" id="LCQW01000035">
    <property type="protein sequence ID" value="KKW22801.1"/>
    <property type="molecule type" value="Genomic_DNA"/>
</dbReference>
<dbReference type="AlphaFoldDB" id="A0A0G1WVN3"/>
<feature type="transmembrane region" description="Helical" evidence="1">
    <location>
        <begin position="16"/>
        <end position="34"/>
    </location>
</feature>
<keyword evidence="1" id="KW-1133">Transmembrane helix</keyword>
<organism evidence="2 3">
    <name type="scientific">Candidatus Kaiserbacteria bacterium GW2011_GWA2_52_12</name>
    <dbReference type="NCBI Taxonomy" id="1618671"/>
    <lineage>
        <taxon>Bacteria</taxon>
        <taxon>Candidatus Kaiseribacteriota</taxon>
    </lineage>
</organism>
<dbReference type="STRING" id="1618671.UY67_C0035G0006"/>
<proteinExistence type="predicted"/>
<dbReference type="SUPFAM" id="SSF81330">
    <property type="entry name" value="Gated mechanosensitive channel"/>
    <property type="match status" value="1"/>
</dbReference>
<dbReference type="Gene3D" id="1.10.1200.120">
    <property type="entry name" value="Large-conductance mechanosensitive channel, MscL, domain 1"/>
    <property type="match status" value="1"/>
</dbReference>
<dbReference type="Pfam" id="PF01741">
    <property type="entry name" value="MscL"/>
    <property type="match status" value="1"/>
</dbReference>
<evidence type="ECO:0000256" key="1">
    <source>
        <dbReference type="SAM" id="Phobius"/>
    </source>
</evidence>
<accession>A0A0G1WVN3</accession>
<gene>
    <name evidence="2" type="ORF">UY67_C0035G0006</name>
</gene>
<name>A0A0G1WVN3_9BACT</name>
<comment type="caution">
    <text evidence="2">The sequence shown here is derived from an EMBL/GenBank/DDBJ whole genome shotgun (WGS) entry which is preliminary data.</text>
</comment>
<feature type="transmembrane region" description="Helical" evidence="1">
    <location>
        <begin position="46"/>
        <end position="63"/>
    </location>
</feature>
<dbReference type="InterPro" id="IPR036019">
    <property type="entry name" value="MscL_channel"/>
</dbReference>
<feature type="transmembrane region" description="Helical" evidence="1">
    <location>
        <begin position="69"/>
        <end position="89"/>
    </location>
</feature>
<dbReference type="InterPro" id="IPR037673">
    <property type="entry name" value="MSC/AndL"/>
</dbReference>
<evidence type="ECO:0000313" key="3">
    <source>
        <dbReference type="Proteomes" id="UP000034273"/>
    </source>
</evidence>
<evidence type="ECO:0000313" key="2">
    <source>
        <dbReference type="EMBL" id="KKW22801.1"/>
    </source>
</evidence>